<accession>A0ABW4F5X4</accession>
<feature type="region of interest" description="Disordered" evidence="1">
    <location>
        <begin position="37"/>
        <end position="57"/>
    </location>
</feature>
<dbReference type="Proteomes" id="UP001597114">
    <property type="component" value="Unassembled WGS sequence"/>
</dbReference>
<comment type="caution">
    <text evidence="2">The sequence shown here is derived from an EMBL/GenBank/DDBJ whole genome shotgun (WGS) entry which is preliminary data.</text>
</comment>
<sequence>MTTGSLSSKVPDRAEPARALVNAAFRERGVLPRCRTESSAGASRFRRPTDAAGARHREHGRLAGDYLLFPAARTSRLMAAAIGRIEVRLALNGFASRVGN</sequence>
<dbReference type="EMBL" id="JBHUCO010000054">
    <property type="protein sequence ID" value="MFD1523036.1"/>
    <property type="molecule type" value="Genomic_DNA"/>
</dbReference>
<evidence type="ECO:0000256" key="1">
    <source>
        <dbReference type="SAM" id="MobiDB-lite"/>
    </source>
</evidence>
<reference evidence="3" key="1">
    <citation type="journal article" date="2019" name="Int. J. Syst. Evol. Microbiol.">
        <title>The Global Catalogue of Microorganisms (GCM) 10K type strain sequencing project: providing services to taxonomists for standard genome sequencing and annotation.</title>
        <authorList>
            <consortium name="The Broad Institute Genomics Platform"/>
            <consortium name="The Broad Institute Genome Sequencing Center for Infectious Disease"/>
            <person name="Wu L."/>
            <person name="Ma J."/>
        </authorList>
    </citation>
    <scope>NUCLEOTIDE SEQUENCE [LARGE SCALE GENOMIC DNA]</scope>
    <source>
        <strain evidence="3">CCM 7043</strain>
    </source>
</reference>
<dbReference type="RefSeq" id="WP_344728244.1">
    <property type="nucleotide sequence ID" value="NZ_BAAAUS010000050.1"/>
</dbReference>
<protein>
    <submittedName>
        <fullName evidence="2">Uncharacterized protein</fullName>
    </submittedName>
</protein>
<evidence type="ECO:0000313" key="2">
    <source>
        <dbReference type="EMBL" id="MFD1523036.1"/>
    </source>
</evidence>
<evidence type="ECO:0000313" key="3">
    <source>
        <dbReference type="Proteomes" id="UP001597114"/>
    </source>
</evidence>
<gene>
    <name evidence="2" type="ORF">ACFSJD_36520</name>
</gene>
<name>A0ABW4F5X4_9PSEU</name>
<organism evidence="2 3">
    <name type="scientific">Pseudonocardia yunnanensis</name>
    <dbReference type="NCBI Taxonomy" id="58107"/>
    <lineage>
        <taxon>Bacteria</taxon>
        <taxon>Bacillati</taxon>
        <taxon>Actinomycetota</taxon>
        <taxon>Actinomycetes</taxon>
        <taxon>Pseudonocardiales</taxon>
        <taxon>Pseudonocardiaceae</taxon>
        <taxon>Pseudonocardia</taxon>
    </lineage>
</organism>
<keyword evidence="3" id="KW-1185">Reference proteome</keyword>
<proteinExistence type="predicted"/>